<reference evidence="1 2" key="1">
    <citation type="submission" date="2023-04" db="EMBL/GenBank/DDBJ databases">
        <title>A novel bacteria isolated from coastal sediment.</title>
        <authorList>
            <person name="Liu X.-J."/>
            <person name="Du Z.-J."/>
        </authorList>
    </citation>
    <scope>NUCLEOTIDE SEQUENCE [LARGE SCALE GENOMIC DNA]</scope>
    <source>
        <strain evidence="1 2">SDUM461004</strain>
    </source>
</reference>
<dbReference type="EMBL" id="JARXIC010000008">
    <property type="protein sequence ID" value="MDQ8194108.1"/>
    <property type="molecule type" value="Genomic_DNA"/>
</dbReference>
<gene>
    <name evidence="1" type="ORF">QEH59_06715</name>
</gene>
<evidence type="ECO:0000313" key="2">
    <source>
        <dbReference type="Proteomes" id="UP001243717"/>
    </source>
</evidence>
<evidence type="ECO:0008006" key="3">
    <source>
        <dbReference type="Google" id="ProtNLM"/>
    </source>
</evidence>
<evidence type="ECO:0000313" key="1">
    <source>
        <dbReference type="EMBL" id="MDQ8194108.1"/>
    </source>
</evidence>
<dbReference type="Gene3D" id="2.60.120.200">
    <property type="match status" value="1"/>
</dbReference>
<keyword evidence="2" id="KW-1185">Reference proteome</keyword>
<sequence length="289" mass="33205">MFEIRSKKNIRQSLLNHLRPLILLLSTGSLTIAQTNAEKHRPAYEQAINSHWQVKLTNSTHKEWNQNWFIDGYKATLKNTEKGFYYASGSIAGDNASHSVLWTHENFAGDLKIEFDYTRLDTIYQYVNILYLYATGAGPAPYVEDIEAWSDLRQIPYMSSYFNHMNLLHISFAAFDNSVDTGKESAYIRARRYPSSLFGGSFHKMAIPPDYTAVGLFEPGVLHHVTVIRKENDLFMNVQSPEESRLFYWDLTDMPALNQGRIGIRHMHQRTALYHNLTISEAAESETSQ</sequence>
<comment type="caution">
    <text evidence="1">The sequence shown here is derived from an EMBL/GenBank/DDBJ whole genome shotgun (WGS) entry which is preliminary data.</text>
</comment>
<dbReference type="Proteomes" id="UP001243717">
    <property type="component" value="Unassembled WGS sequence"/>
</dbReference>
<protein>
    <recommendedName>
        <fullName evidence="3">DUF1961 family protein</fullName>
    </recommendedName>
</protein>
<name>A0ABU1AKJ8_9BACT</name>
<proteinExistence type="predicted"/>
<accession>A0ABU1AKJ8</accession>
<organism evidence="1 2">
    <name type="scientific">Thalassobacterium sedimentorum</name>
    <dbReference type="NCBI Taxonomy" id="3041258"/>
    <lineage>
        <taxon>Bacteria</taxon>
        <taxon>Pseudomonadati</taxon>
        <taxon>Verrucomicrobiota</taxon>
        <taxon>Opitutia</taxon>
        <taxon>Puniceicoccales</taxon>
        <taxon>Coraliomargaritaceae</taxon>
        <taxon>Thalassobacterium</taxon>
    </lineage>
</organism>
<dbReference type="RefSeq" id="WP_308984591.1">
    <property type="nucleotide sequence ID" value="NZ_JARXIC010000008.1"/>
</dbReference>